<dbReference type="AlphaFoldDB" id="A0A382H7A0"/>
<organism evidence="1">
    <name type="scientific">marine metagenome</name>
    <dbReference type="NCBI Taxonomy" id="408172"/>
    <lineage>
        <taxon>unclassified sequences</taxon>
        <taxon>metagenomes</taxon>
        <taxon>ecological metagenomes</taxon>
    </lineage>
</organism>
<accession>A0A382H7A0</accession>
<name>A0A382H7A0_9ZZZZ</name>
<proteinExistence type="predicted"/>
<evidence type="ECO:0000313" key="1">
    <source>
        <dbReference type="EMBL" id="SVB83140.1"/>
    </source>
</evidence>
<dbReference type="EMBL" id="UINC01059574">
    <property type="protein sequence ID" value="SVB83140.1"/>
    <property type="molecule type" value="Genomic_DNA"/>
</dbReference>
<sequence>MLEGEDPMGSHTPPSTRLHIFIFSAGLIAIAGCDRQEPSNETTNLVNVDTATEAMFVPSVVTESDVPSDIQRDSWARLPLPNRASLDNDGQRAFDTIINPGSRYADGPRGPIAMWLYSPAMAEHIFPASTYLRFGTDKDQRLT</sequence>
<protein>
    <submittedName>
        <fullName evidence="1">Uncharacterized protein</fullName>
    </submittedName>
</protein>
<reference evidence="1" key="1">
    <citation type="submission" date="2018-05" db="EMBL/GenBank/DDBJ databases">
        <authorList>
            <person name="Lanie J.A."/>
            <person name="Ng W.-L."/>
            <person name="Kazmierczak K.M."/>
            <person name="Andrzejewski T.M."/>
            <person name="Davidsen T.M."/>
            <person name="Wayne K.J."/>
            <person name="Tettelin H."/>
            <person name="Glass J.I."/>
            <person name="Rusch D."/>
            <person name="Podicherti R."/>
            <person name="Tsui H.-C.T."/>
            <person name="Winkler M.E."/>
        </authorList>
    </citation>
    <scope>NUCLEOTIDE SEQUENCE</scope>
</reference>
<gene>
    <name evidence="1" type="ORF">METZ01_LOCUS235994</name>
</gene>
<feature type="non-terminal residue" evidence="1">
    <location>
        <position position="143"/>
    </location>
</feature>